<gene>
    <name evidence="1" type="ORF">SSPO_066530</name>
</gene>
<dbReference type="AlphaFoldDB" id="A0A499UPD2"/>
<sequence>MAAVEHPPRHLQAAESGVLEKVLSVQFPGAEQLRQQLPQTRVVGRWGSDSPSVDLEVVEPFPRAEVPDGVIPAIGAVKDSSGELVGELLLWVSDGCLSALEYSWYTDEAPVVLPDPHDVTVAVEQ</sequence>
<organism evidence="1 2">
    <name type="scientific">Streptomyces antimycoticus</name>
    <dbReference type="NCBI Taxonomy" id="68175"/>
    <lineage>
        <taxon>Bacteria</taxon>
        <taxon>Bacillati</taxon>
        <taxon>Actinomycetota</taxon>
        <taxon>Actinomycetes</taxon>
        <taxon>Kitasatosporales</taxon>
        <taxon>Streptomycetaceae</taxon>
        <taxon>Streptomyces</taxon>
        <taxon>Streptomyces violaceusniger group</taxon>
    </lineage>
</organism>
<proteinExistence type="predicted"/>
<name>A0A499UPD2_9ACTN</name>
<dbReference type="EMBL" id="AP019620">
    <property type="protein sequence ID" value="BBJ43935.1"/>
    <property type="molecule type" value="Genomic_DNA"/>
</dbReference>
<evidence type="ECO:0000313" key="2">
    <source>
        <dbReference type="Proteomes" id="UP000463951"/>
    </source>
</evidence>
<dbReference type="Proteomes" id="UP000463951">
    <property type="component" value="Chromosome"/>
</dbReference>
<reference evidence="1 2" key="1">
    <citation type="journal article" date="2020" name="Int. J. Syst. Evol. Microbiol.">
        <title>Reclassification of Streptomyces castelarensis and Streptomyces sporoclivatus as later heterotypic synonyms of Streptomyces antimycoticus.</title>
        <authorList>
            <person name="Komaki H."/>
            <person name="Tamura T."/>
        </authorList>
    </citation>
    <scope>NUCLEOTIDE SEQUENCE [LARGE SCALE GENOMIC DNA]</scope>
    <source>
        <strain evidence="1 2">NBRC 100767</strain>
    </source>
</reference>
<evidence type="ECO:0000313" key="1">
    <source>
        <dbReference type="EMBL" id="BBJ43935.1"/>
    </source>
</evidence>
<protein>
    <submittedName>
        <fullName evidence="1">Uncharacterized protein</fullName>
    </submittedName>
</protein>
<accession>A0A499UPD2</accession>